<evidence type="ECO:0000256" key="7">
    <source>
        <dbReference type="PIRSR" id="PIRSR602481-1"/>
    </source>
</evidence>
<keyword evidence="6" id="KW-0804">Transcription</keyword>
<evidence type="ECO:0000313" key="10">
    <source>
        <dbReference type="Proteomes" id="UP000182471"/>
    </source>
</evidence>
<evidence type="ECO:0000256" key="1">
    <source>
        <dbReference type="ARBA" id="ARBA00007957"/>
    </source>
</evidence>
<dbReference type="GO" id="GO:0008270">
    <property type="term" value="F:zinc ion binding"/>
    <property type="evidence" value="ECO:0007669"/>
    <property type="project" value="TreeGrafter"/>
</dbReference>
<dbReference type="GO" id="GO:0003700">
    <property type="term" value="F:DNA-binding transcription factor activity"/>
    <property type="evidence" value="ECO:0007669"/>
    <property type="project" value="InterPro"/>
</dbReference>
<dbReference type="GO" id="GO:1900376">
    <property type="term" value="P:regulation of secondary metabolite biosynthetic process"/>
    <property type="evidence" value="ECO:0007669"/>
    <property type="project" value="TreeGrafter"/>
</dbReference>
<dbReference type="PANTHER" id="PTHR33202">
    <property type="entry name" value="ZINC UPTAKE REGULATION PROTEIN"/>
    <property type="match status" value="1"/>
</dbReference>
<feature type="binding site" evidence="7">
    <location>
        <position position="125"/>
    </location>
    <ligand>
        <name>Zn(2+)</name>
        <dbReference type="ChEBI" id="CHEBI:29105"/>
    </ligand>
</feature>
<name>A0A1H9T9Z8_9FIRM</name>
<comment type="cofactor">
    <cofactor evidence="8">
        <name>Mn(2+)</name>
        <dbReference type="ChEBI" id="CHEBI:29035"/>
    </cofactor>
    <cofactor evidence="8">
        <name>Fe(2+)</name>
        <dbReference type="ChEBI" id="CHEBI:29033"/>
    </cofactor>
    <text evidence="8">Binds 1 Mn(2+) or Fe(2+) ion per subunit.</text>
</comment>
<evidence type="ECO:0000256" key="4">
    <source>
        <dbReference type="ARBA" id="ARBA00023015"/>
    </source>
</evidence>
<evidence type="ECO:0000256" key="8">
    <source>
        <dbReference type="PIRSR" id="PIRSR602481-2"/>
    </source>
</evidence>
<reference evidence="10" key="1">
    <citation type="submission" date="2016-10" db="EMBL/GenBank/DDBJ databases">
        <authorList>
            <person name="Varghese N."/>
            <person name="Submissions S."/>
        </authorList>
    </citation>
    <scope>NUCLEOTIDE SEQUENCE [LARGE SCALE GENOMIC DNA]</scope>
    <source>
        <strain evidence="10">S1b</strain>
    </source>
</reference>
<dbReference type="PANTHER" id="PTHR33202:SF7">
    <property type="entry name" value="FERRIC UPTAKE REGULATION PROTEIN"/>
    <property type="match status" value="1"/>
</dbReference>
<evidence type="ECO:0000256" key="6">
    <source>
        <dbReference type="ARBA" id="ARBA00023163"/>
    </source>
</evidence>
<keyword evidence="10" id="KW-1185">Reference proteome</keyword>
<evidence type="ECO:0000256" key="5">
    <source>
        <dbReference type="ARBA" id="ARBA00023125"/>
    </source>
</evidence>
<accession>A0A1H9T9Z8</accession>
<dbReference type="RefSeq" id="WP_081777999.1">
    <property type="nucleotide sequence ID" value="NZ_FOGW01000015.1"/>
</dbReference>
<dbReference type="AlphaFoldDB" id="A0A1H9T9Z8"/>
<proteinExistence type="inferred from homology"/>
<dbReference type="InterPro" id="IPR036388">
    <property type="entry name" value="WH-like_DNA-bd_sf"/>
</dbReference>
<evidence type="ECO:0000313" key="9">
    <source>
        <dbReference type="EMBL" id="SER93948.1"/>
    </source>
</evidence>
<sequence length="129" mass="14867">MIIKKSKQRDAIYNFLKLRVDHPTAEIVYQNVKQEFPKLSLGTVYRNLMLLTELGQIQRLQVGDGVDHFDPNVKQHSHFVCEKCGCVSDLPYNEEVEKIDSKMDSIFSGRIKGHSLVFYGECEDCLKTE</sequence>
<feature type="binding site" evidence="7">
    <location>
        <position position="122"/>
    </location>
    <ligand>
        <name>Zn(2+)</name>
        <dbReference type="ChEBI" id="CHEBI:29105"/>
    </ligand>
</feature>
<gene>
    <name evidence="9" type="ORF">SAMN02910429_01538</name>
</gene>
<keyword evidence="7" id="KW-0479">Metal-binding</keyword>
<dbReference type="InterPro" id="IPR002481">
    <property type="entry name" value="FUR"/>
</dbReference>
<feature type="binding site" evidence="8">
    <location>
        <position position="97"/>
    </location>
    <ligand>
        <name>Fe cation</name>
        <dbReference type="ChEBI" id="CHEBI:24875"/>
    </ligand>
</feature>
<dbReference type="Gene3D" id="3.30.1490.190">
    <property type="match status" value="1"/>
</dbReference>
<dbReference type="InterPro" id="IPR036390">
    <property type="entry name" value="WH_DNA-bd_sf"/>
</dbReference>
<feature type="binding site" evidence="8">
    <location>
        <position position="114"/>
    </location>
    <ligand>
        <name>Fe cation</name>
        <dbReference type="ChEBI" id="CHEBI:24875"/>
    </ligand>
</feature>
<dbReference type="GO" id="GO:0045892">
    <property type="term" value="P:negative regulation of DNA-templated transcription"/>
    <property type="evidence" value="ECO:0007669"/>
    <property type="project" value="TreeGrafter"/>
</dbReference>
<feature type="binding site" evidence="7">
    <location>
        <position position="81"/>
    </location>
    <ligand>
        <name>Zn(2+)</name>
        <dbReference type="ChEBI" id="CHEBI:29105"/>
    </ligand>
</feature>
<comment type="similarity">
    <text evidence="1">Belongs to the Fur family.</text>
</comment>
<keyword evidence="4" id="KW-0805">Transcription regulation</keyword>
<dbReference type="Gene3D" id="1.10.10.10">
    <property type="entry name" value="Winged helix-like DNA-binding domain superfamily/Winged helix DNA-binding domain"/>
    <property type="match status" value="1"/>
</dbReference>
<dbReference type="GO" id="GO:0000976">
    <property type="term" value="F:transcription cis-regulatory region binding"/>
    <property type="evidence" value="ECO:0007669"/>
    <property type="project" value="TreeGrafter"/>
</dbReference>
<dbReference type="EMBL" id="FOGW01000015">
    <property type="protein sequence ID" value="SER93948.1"/>
    <property type="molecule type" value="Genomic_DNA"/>
</dbReference>
<protein>
    <submittedName>
        <fullName evidence="9">Fur family transcriptional regulator, peroxide stress response regulator</fullName>
    </submittedName>
</protein>
<comment type="cofactor">
    <cofactor evidence="7">
        <name>Zn(2+)</name>
        <dbReference type="ChEBI" id="CHEBI:29105"/>
    </cofactor>
    <text evidence="7">Binds 1 zinc ion per subunit.</text>
</comment>
<evidence type="ECO:0000256" key="2">
    <source>
        <dbReference type="ARBA" id="ARBA00022491"/>
    </source>
</evidence>
<dbReference type="CDD" id="cd07153">
    <property type="entry name" value="Fur_like"/>
    <property type="match status" value="1"/>
</dbReference>
<organism evidence="9 10">
    <name type="scientific">Lachnobacterium bovis</name>
    <dbReference type="NCBI Taxonomy" id="140626"/>
    <lineage>
        <taxon>Bacteria</taxon>
        <taxon>Bacillati</taxon>
        <taxon>Bacillota</taxon>
        <taxon>Clostridia</taxon>
        <taxon>Lachnospirales</taxon>
        <taxon>Lachnospiraceae</taxon>
        <taxon>Lachnobacterium</taxon>
    </lineage>
</organism>
<keyword evidence="5" id="KW-0238">DNA-binding</keyword>
<keyword evidence="2" id="KW-0678">Repressor</keyword>
<dbReference type="InterPro" id="IPR043135">
    <property type="entry name" value="Fur_C"/>
</dbReference>
<keyword evidence="3 7" id="KW-0862">Zinc</keyword>
<keyword evidence="8" id="KW-0408">Iron</keyword>
<feature type="binding site" evidence="7">
    <location>
        <position position="84"/>
    </location>
    <ligand>
        <name>Zn(2+)</name>
        <dbReference type="ChEBI" id="CHEBI:29105"/>
    </ligand>
</feature>
<dbReference type="SUPFAM" id="SSF46785">
    <property type="entry name" value="Winged helix' DNA-binding domain"/>
    <property type="match status" value="1"/>
</dbReference>
<dbReference type="Pfam" id="PF01475">
    <property type="entry name" value="FUR"/>
    <property type="match status" value="1"/>
</dbReference>
<dbReference type="Proteomes" id="UP000182471">
    <property type="component" value="Unassembled WGS sequence"/>
</dbReference>
<evidence type="ECO:0000256" key="3">
    <source>
        <dbReference type="ARBA" id="ARBA00022833"/>
    </source>
</evidence>